<proteinExistence type="predicted"/>
<keyword evidence="1" id="KW-0472">Membrane</keyword>
<protein>
    <submittedName>
        <fullName evidence="2">Uncharacterized protein</fullName>
    </submittedName>
</protein>
<name>A0AAV4MH22_9ARAC</name>
<dbReference type="Proteomes" id="UP001054837">
    <property type="component" value="Unassembled WGS sequence"/>
</dbReference>
<feature type="transmembrane region" description="Helical" evidence="1">
    <location>
        <begin position="98"/>
        <end position="115"/>
    </location>
</feature>
<keyword evidence="1" id="KW-0812">Transmembrane</keyword>
<evidence type="ECO:0000256" key="1">
    <source>
        <dbReference type="SAM" id="Phobius"/>
    </source>
</evidence>
<gene>
    <name evidence="2" type="ORF">CDAR_234391</name>
</gene>
<organism evidence="2 3">
    <name type="scientific">Caerostris darwini</name>
    <dbReference type="NCBI Taxonomy" id="1538125"/>
    <lineage>
        <taxon>Eukaryota</taxon>
        <taxon>Metazoa</taxon>
        <taxon>Ecdysozoa</taxon>
        <taxon>Arthropoda</taxon>
        <taxon>Chelicerata</taxon>
        <taxon>Arachnida</taxon>
        <taxon>Araneae</taxon>
        <taxon>Araneomorphae</taxon>
        <taxon>Entelegynae</taxon>
        <taxon>Araneoidea</taxon>
        <taxon>Araneidae</taxon>
        <taxon>Caerostris</taxon>
    </lineage>
</organism>
<dbReference type="EMBL" id="BPLQ01000471">
    <property type="protein sequence ID" value="GIX71633.1"/>
    <property type="molecule type" value="Genomic_DNA"/>
</dbReference>
<feature type="transmembrane region" description="Helical" evidence="1">
    <location>
        <begin position="67"/>
        <end position="86"/>
    </location>
</feature>
<keyword evidence="1" id="KW-1133">Transmembrane helix</keyword>
<evidence type="ECO:0000313" key="2">
    <source>
        <dbReference type="EMBL" id="GIX71633.1"/>
    </source>
</evidence>
<reference evidence="2 3" key="1">
    <citation type="submission" date="2021-06" db="EMBL/GenBank/DDBJ databases">
        <title>Caerostris darwini draft genome.</title>
        <authorList>
            <person name="Kono N."/>
            <person name="Arakawa K."/>
        </authorList>
    </citation>
    <scope>NUCLEOTIDE SEQUENCE [LARGE SCALE GENOMIC DNA]</scope>
</reference>
<sequence length="141" mass="15626">MKHLERTSLGDDRSFEISGLPTDAPRGVYTTWLATQDVISPTRPGGPTFAVQEKKATPAARTTRFEAYLGILVLIKIIFIITHISLSVGGQGYKFGDFSLIGNILPFLSSLVRYVKDRNATQDSYVRFVSPLCMQDALNKE</sequence>
<comment type="caution">
    <text evidence="2">The sequence shown here is derived from an EMBL/GenBank/DDBJ whole genome shotgun (WGS) entry which is preliminary data.</text>
</comment>
<dbReference type="AlphaFoldDB" id="A0AAV4MH22"/>
<evidence type="ECO:0000313" key="3">
    <source>
        <dbReference type="Proteomes" id="UP001054837"/>
    </source>
</evidence>
<keyword evidence="3" id="KW-1185">Reference proteome</keyword>
<accession>A0AAV4MH22</accession>